<dbReference type="Proteomes" id="UP001497623">
    <property type="component" value="Unassembled WGS sequence"/>
</dbReference>
<dbReference type="InterPro" id="IPR001878">
    <property type="entry name" value="Znf_CCHC"/>
</dbReference>
<evidence type="ECO:0000313" key="4">
    <source>
        <dbReference type="Proteomes" id="UP001497623"/>
    </source>
</evidence>
<evidence type="ECO:0000259" key="2">
    <source>
        <dbReference type="SMART" id="SM00343"/>
    </source>
</evidence>
<dbReference type="EMBL" id="CAXKWB010000395">
    <property type="protein sequence ID" value="CAL4060597.1"/>
    <property type="molecule type" value="Genomic_DNA"/>
</dbReference>
<accession>A0AAV2PJX6</accession>
<dbReference type="SMART" id="SM00343">
    <property type="entry name" value="ZnF_C2HC"/>
    <property type="match status" value="3"/>
</dbReference>
<gene>
    <name evidence="3" type="ORF">MNOR_LOCUS1479</name>
</gene>
<keyword evidence="4" id="KW-1185">Reference proteome</keyword>
<feature type="non-terminal residue" evidence="3">
    <location>
        <position position="1"/>
    </location>
</feature>
<name>A0AAV2PJX6_MEGNR</name>
<reference evidence="3 4" key="1">
    <citation type="submission" date="2024-05" db="EMBL/GenBank/DDBJ databases">
        <authorList>
            <person name="Wallberg A."/>
        </authorList>
    </citation>
    <scope>NUCLEOTIDE SEQUENCE [LARGE SCALE GENOMIC DNA]</scope>
</reference>
<protein>
    <recommendedName>
        <fullName evidence="2">CCHC-type domain-containing protein</fullName>
    </recommendedName>
</protein>
<feature type="domain" description="CCHC-type" evidence="2">
    <location>
        <begin position="150"/>
        <end position="166"/>
    </location>
</feature>
<organism evidence="3 4">
    <name type="scientific">Meganyctiphanes norvegica</name>
    <name type="common">Northern krill</name>
    <name type="synonym">Thysanopoda norvegica</name>
    <dbReference type="NCBI Taxonomy" id="48144"/>
    <lineage>
        <taxon>Eukaryota</taxon>
        <taxon>Metazoa</taxon>
        <taxon>Ecdysozoa</taxon>
        <taxon>Arthropoda</taxon>
        <taxon>Crustacea</taxon>
        <taxon>Multicrustacea</taxon>
        <taxon>Malacostraca</taxon>
        <taxon>Eumalacostraca</taxon>
        <taxon>Eucarida</taxon>
        <taxon>Euphausiacea</taxon>
        <taxon>Euphausiidae</taxon>
        <taxon>Meganyctiphanes</taxon>
    </lineage>
</organism>
<evidence type="ECO:0000313" key="3">
    <source>
        <dbReference type="EMBL" id="CAL4060597.1"/>
    </source>
</evidence>
<feature type="region of interest" description="Disordered" evidence="1">
    <location>
        <begin position="54"/>
        <end position="75"/>
    </location>
</feature>
<proteinExistence type="predicted"/>
<dbReference type="GO" id="GO:0003676">
    <property type="term" value="F:nucleic acid binding"/>
    <property type="evidence" value="ECO:0007669"/>
    <property type="project" value="InterPro"/>
</dbReference>
<evidence type="ECO:0000256" key="1">
    <source>
        <dbReference type="SAM" id="MobiDB-lite"/>
    </source>
</evidence>
<dbReference type="AlphaFoldDB" id="A0AAV2PJX6"/>
<feature type="non-terminal residue" evidence="3">
    <location>
        <position position="171"/>
    </location>
</feature>
<dbReference type="GO" id="GO:0008270">
    <property type="term" value="F:zinc ion binding"/>
    <property type="evidence" value="ECO:0007669"/>
    <property type="project" value="InterPro"/>
</dbReference>
<sequence>ENSGGHKFLSHIIFFKFSQELRQAFSWECKTDYPTFKQILDSYCKVITSVVKNRRKQPSKPQAKAPPSQPKFQYKANKSEPNFHTQTLVPFKLHCRFCGVDGHSSLYCDNFVTANDRVNKCKELDLCIKCTSPKHKSDHCPGNHNNLYKPCKICDAKNHVSALCPKRKLEK</sequence>
<comment type="caution">
    <text evidence="3">The sequence shown here is derived from an EMBL/GenBank/DDBJ whole genome shotgun (WGS) entry which is preliminary data.</text>
</comment>
<feature type="domain" description="CCHC-type" evidence="2">
    <location>
        <begin position="94"/>
        <end position="110"/>
    </location>
</feature>
<feature type="domain" description="CCHC-type" evidence="2">
    <location>
        <begin position="126"/>
        <end position="142"/>
    </location>
</feature>